<evidence type="ECO:0000256" key="3">
    <source>
        <dbReference type="SAM" id="MobiDB-lite"/>
    </source>
</evidence>
<dbReference type="GO" id="GO:0016787">
    <property type="term" value="F:hydrolase activity"/>
    <property type="evidence" value="ECO:0007669"/>
    <property type="project" value="UniProtKB-KW"/>
</dbReference>
<accession>A0A2P8DUG8</accession>
<comment type="caution">
    <text evidence="5">The sequence shown here is derived from an EMBL/GenBank/DDBJ whole genome shotgun (WGS) entry which is preliminary data.</text>
</comment>
<evidence type="ECO:0000256" key="1">
    <source>
        <dbReference type="ARBA" id="ARBA00010515"/>
    </source>
</evidence>
<dbReference type="EMBL" id="PYGA01000001">
    <property type="protein sequence ID" value="PSL00868.1"/>
    <property type="molecule type" value="Genomic_DNA"/>
</dbReference>
<feature type="compositionally biased region" description="Low complexity" evidence="3">
    <location>
        <begin position="34"/>
        <end position="61"/>
    </location>
</feature>
<dbReference type="PANTHER" id="PTHR48081:SF8">
    <property type="entry name" value="ALPHA_BETA HYDROLASE FOLD-3 DOMAIN-CONTAINING PROTEIN-RELATED"/>
    <property type="match status" value="1"/>
</dbReference>
<proteinExistence type="inferred from homology"/>
<dbReference type="OrthoDB" id="128186at2"/>
<dbReference type="InterPro" id="IPR029058">
    <property type="entry name" value="AB_hydrolase_fold"/>
</dbReference>
<name>A0A2P8DUG8_9ACTN</name>
<dbReference type="InterPro" id="IPR002168">
    <property type="entry name" value="Lipase_GDXG_HIS_AS"/>
</dbReference>
<dbReference type="PROSITE" id="PS01173">
    <property type="entry name" value="LIPASE_GDXG_HIS"/>
    <property type="match status" value="1"/>
</dbReference>
<dbReference type="SUPFAM" id="SSF53474">
    <property type="entry name" value="alpha/beta-Hydrolases"/>
    <property type="match status" value="1"/>
</dbReference>
<keyword evidence="6" id="KW-1185">Reference proteome</keyword>
<gene>
    <name evidence="5" type="ORF">CLV63_101347</name>
</gene>
<dbReference type="Pfam" id="PF07859">
    <property type="entry name" value="Abhydrolase_3"/>
    <property type="match status" value="1"/>
</dbReference>
<dbReference type="PANTHER" id="PTHR48081">
    <property type="entry name" value="AB HYDROLASE SUPERFAMILY PROTEIN C4A8.06C"/>
    <property type="match status" value="1"/>
</dbReference>
<feature type="domain" description="Alpha/beta hydrolase fold-3" evidence="4">
    <location>
        <begin position="123"/>
        <end position="323"/>
    </location>
</feature>
<feature type="region of interest" description="Disordered" evidence="3">
    <location>
        <begin position="1"/>
        <end position="61"/>
    </location>
</feature>
<dbReference type="Gene3D" id="3.40.50.1820">
    <property type="entry name" value="alpha/beta hydrolase"/>
    <property type="match status" value="1"/>
</dbReference>
<dbReference type="InterPro" id="IPR013094">
    <property type="entry name" value="AB_hydrolase_3"/>
</dbReference>
<dbReference type="Proteomes" id="UP000240542">
    <property type="component" value="Unassembled WGS sequence"/>
</dbReference>
<sequence>MPFSAPSRARIPACAEKGADPSERRRRAAPAPAPGRADTTTDTTTNTTAQRSRTIETTGSTTTRIPVSGAERTAVRDLLTSGAVFAPAALPDGVGTEALLPGTGGVPCEWVDSGRTGIGPGVLVYVHGGGFEYADPATERVMAYRLSCATGRPALRVDYRLAPRHPFPAAVEDVVAVYRSLLEQGVPASRILLVGESAGATLLLSALLVLKDAGTELPAGAVPVSALTDLAMSGPSLTENEGKDLIGGAAAGHIVSQYLAGAAPDRAPQSPLYGDLRGLPPLLLPTGGDEVFRDDAGRFAAAAAEAGVDAALDVYEGMPHAFHAVVLVEDVPRVGRTFLARLAAWADRLG</sequence>
<dbReference type="AlphaFoldDB" id="A0A2P8DUG8"/>
<evidence type="ECO:0000313" key="6">
    <source>
        <dbReference type="Proteomes" id="UP000240542"/>
    </source>
</evidence>
<dbReference type="InterPro" id="IPR050300">
    <property type="entry name" value="GDXG_lipolytic_enzyme"/>
</dbReference>
<evidence type="ECO:0000259" key="4">
    <source>
        <dbReference type="Pfam" id="PF07859"/>
    </source>
</evidence>
<comment type="similarity">
    <text evidence="1">Belongs to the 'GDXG' lipolytic enzyme family.</text>
</comment>
<reference evidence="5 6" key="1">
    <citation type="submission" date="2018-03" db="EMBL/GenBank/DDBJ databases">
        <title>Genomic Encyclopedia of Archaeal and Bacterial Type Strains, Phase II (KMG-II): from individual species to whole genera.</title>
        <authorList>
            <person name="Goeker M."/>
        </authorList>
    </citation>
    <scope>NUCLEOTIDE SEQUENCE [LARGE SCALE GENOMIC DNA]</scope>
    <source>
        <strain evidence="5 6">DSM 45312</strain>
    </source>
</reference>
<organism evidence="5 6">
    <name type="scientific">Murinocardiopsis flavida</name>
    <dbReference type="NCBI Taxonomy" id="645275"/>
    <lineage>
        <taxon>Bacteria</taxon>
        <taxon>Bacillati</taxon>
        <taxon>Actinomycetota</taxon>
        <taxon>Actinomycetes</taxon>
        <taxon>Streptosporangiales</taxon>
        <taxon>Nocardiopsidaceae</taxon>
        <taxon>Murinocardiopsis</taxon>
    </lineage>
</organism>
<dbReference type="RefSeq" id="WP_106581042.1">
    <property type="nucleotide sequence ID" value="NZ_PYGA01000001.1"/>
</dbReference>
<protein>
    <submittedName>
        <fullName evidence="5">Acetyl esterase/lipase</fullName>
    </submittedName>
</protein>
<evidence type="ECO:0000313" key="5">
    <source>
        <dbReference type="EMBL" id="PSL00868.1"/>
    </source>
</evidence>
<keyword evidence="2" id="KW-0378">Hydrolase</keyword>
<evidence type="ECO:0000256" key="2">
    <source>
        <dbReference type="ARBA" id="ARBA00022801"/>
    </source>
</evidence>